<dbReference type="Gene3D" id="1.10.510.10">
    <property type="entry name" value="Transferase(Phosphotransferase) domain 1"/>
    <property type="match status" value="1"/>
</dbReference>
<comment type="caution">
    <text evidence="5">The sequence shown here is derived from an EMBL/GenBank/DDBJ whole genome shotgun (WGS) entry which is preliminary data.</text>
</comment>
<dbReference type="FunFam" id="1.10.510.10:FF:000571">
    <property type="entry name" value="Maternal embryonic leucine zipper kinase"/>
    <property type="match status" value="1"/>
</dbReference>
<dbReference type="AlphaFoldDB" id="A0A8H7C0M7"/>
<keyword evidence="1" id="KW-0547">Nucleotide-binding</keyword>
<feature type="domain" description="Protein kinase" evidence="4">
    <location>
        <begin position="81"/>
        <end position="395"/>
    </location>
</feature>
<dbReference type="SMART" id="SM00220">
    <property type="entry name" value="S_TKc"/>
    <property type="match status" value="1"/>
</dbReference>
<dbReference type="EMBL" id="JABXXO010000015">
    <property type="protein sequence ID" value="KAF7760604.1"/>
    <property type="molecule type" value="Genomic_DNA"/>
</dbReference>
<dbReference type="Proteomes" id="UP000629468">
    <property type="component" value="Unassembled WGS sequence"/>
</dbReference>
<dbReference type="GO" id="GO:0005524">
    <property type="term" value="F:ATP binding"/>
    <property type="evidence" value="ECO:0007669"/>
    <property type="project" value="UniProtKB-KW"/>
</dbReference>
<dbReference type="SUPFAM" id="SSF56112">
    <property type="entry name" value="Protein kinase-like (PK-like)"/>
    <property type="match status" value="1"/>
</dbReference>
<evidence type="ECO:0000313" key="6">
    <source>
        <dbReference type="Proteomes" id="UP000629468"/>
    </source>
</evidence>
<dbReference type="PROSITE" id="PS00108">
    <property type="entry name" value="PROTEIN_KINASE_ST"/>
    <property type="match status" value="1"/>
</dbReference>
<proteinExistence type="predicted"/>
<dbReference type="PROSITE" id="PS50011">
    <property type="entry name" value="PROTEIN_KINASE_DOM"/>
    <property type="match status" value="1"/>
</dbReference>
<dbReference type="Pfam" id="PF00069">
    <property type="entry name" value="Pkinase"/>
    <property type="match status" value="1"/>
</dbReference>
<organism evidence="5 6">
    <name type="scientific">Agaricus bisporus var. burnettii</name>
    <dbReference type="NCBI Taxonomy" id="192524"/>
    <lineage>
        <taxon>Eukaryota</taxon>
        <taxon>Fungi</taxon>
        <taxon>Dikarya</taxon>
        <taxon>Basidiomycota</taxon>
        <taxon>Agaricomycotina</taxon>
        <taxon>Agaricomycetes</taxon>
        <taxon>Agaricomycetidae</taxon>
        <taxon>Agaricales</taxon>
        <taxon>Agaricineae</taxon>
        <taxon>Agaricaceae</taxon>
        <taxon>Agaricus</taxon>
    </lineage>
</organism>
<accession>A0A8H7C0M7</accession>
<feature type="compositionally biased region" description="Polar residues" evidence="3">
    <location>
        <begin position="149"/>
        <end position="158"/>
    </location>
</feature>
<feature type="compositionally biased region" description="Basic and acidic residues" evidence="3">
    <location>
        <begin position="552"/>
        <end position="562"/>
    </location>
</feature>
<feature type="region of interest" description="Disordered" evidence="3">
    <location>
        <begin position="133"/>
        <end position="158"/>
    </location>
</feature>
<dbReference type="InterPro" id="IPR011009">
    <property type="entry name" value="Kinase-like_dom_sf"/>
</dbReference>
<evidence type="ECO:0000256" key="2">
    <source>
        <dbReference type="ARBA" id="ARBA00022840"/>
    </source>
</evidence>
<dbReference type="Gene3D" id="3.30.200.20">
    <property type="entry name" value="Phosphorylase Kinase, domain 1"/>
    <property type="match status" value="1"/>
</dbReference>
<feature type="compositionally biased region" description="Basic and acidic residues" evidence="3">
    <location>
        <begin position="483"/>
        <end position="505"/>
    </location>
</feature>
<dbReference type="CDD" id="cd05117">
    <property type="entry name" value="STKc_CAMK"/>
    <property type="match status" value="1"/>
</dbReference>
<protein>
    <recommendedName>
        <fullName evidence="4">Protein kinase domain-containing protein</fullName>
    </recommendedName>
</protein>
<feature type="region of interest" description="Disordered" evidence="3">
    <location>
        <begin position="437"/>
        <end position="598"/>
    </location>
</feature>
<evidence type="ECO:0000256" key="3">
    <source>
        <dbReference type="SAM" id="MobiDB-lite"/>
    </source>
</evidence>
<gene>
    <name evidence="5" type="ORF">Agabi119p4_11280</name>
</gene>
<sequence length="598" mass="66033">MCILYVGSVGSWACALTSPLLNDTDGVTVIGANFTYHVTEASSIIFRNALTPIAPTIMLKHLIRKETTLFQPPSFNRKRNYELDQTLGVGTFGKAVRATWHVPLDQVDVAEHGAAADSGLEPPASLERHLTAGERKSLRSRSPSPAPTRVSSNGTSRSGITKEVALKIIPKKKIKGNEANLWGEMELLKGLNHPNIVKFYEWFESRSKYYLSFELAVGGELFERIMQKGKFTERDAAKVIHSLLSGVKYLHDHGIVHRDLKPENVLYRTKDADSDIVIVDFGIAKHLDDSGEPLTSMAGSFGYIAPEVLKKEGHGKPVDVWSTGVITYVLLCGYSPFRGDNVKTLIQENTAARIQFQAPYWDKISPQAKEFVKKLTAIDPNERPTAEEGLKDPWLKGELTIDEENVTNLCIALKENFDARGKWRSAVTGLRAAHRFSSYSTLSRTSTGSSGGWLGDEREQQEGDSGKKSSTSLGEGPNVRATPPEDGKERRSGETGTEEKSRKETEDDVPVTLHTPQEVSIGTEPPTPPRGRSPSKHTNTSSIEYHIPGSFRWDEARRHVEASRSPGGQRLRDEGDEPKGPLQPSSWSALLKKLRLSS</sequence>
<evidence type="ECO:0000313" key="5">
    <source>
        <dbReference type="EMBL" id="KAF7760604.1"/>
    </source>
</evidence>
<keyword evidence="2" id="KW-0067">ATP-binding</keyword>
<evidence type="ECO:0000256" key="1">
    <source>
        <dbReference type="ARBA" id="ARBA00022741"/>
    </source>
</evidence>
<dbReference type="PANTHER" id="PTHR24347">
    <property type="entry name" value="SERINE/THREONINE-PROTEIN KINASE"/>
    <property type="match status" value="1"/>
</dbReference>
<feature type="compositionally biased region" description="Low complexity" evidence="3">
    <location>
        <begin position="437"/>
        <end position="448"/>
    </location>
</feature>
<feature type="compositionally biased region" description="Basic and acidic residues" evidence="3">
    <location>
        <begin position="455"/>
        <end position="467"/>
    </location>
</feature>
<reference evidence="5 6" key="1">
    <citation type="journal article" name="Sci. Rep.">
        <title>Telomere-to-telomere assembled and centromere annotated genomes of the two main subspecies of the button mushroom Agaricus bisporus reveal especially polymorphic chromosome ends.</title>
        <authorList>
            <person name="Sonnenberg A.S.M."/>
            <person name="Sedaghat-Telgerd N."/>
            <person name="Lavrijssen B."/>
            <person name="Ohm R.A."/>
            <person name="Hendrickx P.M."/>
            <person name="Scholtmeijer K."/>
            <person name="Baars J.J.P."/>
            <person name="van Peer A."/>
        </authorList>
    </citation>
    <scope>NUCLEOTIDE SEQUENCE [LARGE SCALE GENOMIC DNA]</scope>
    <source>
        <strain evidence="5 6">H119_p4</strain>
    </source>
</reference>
<name>A0A8H7C0M7_AGABI</name>
<evidence type="ECO:0000259" key="4">
    <source>
        <dbReference type="PROSITE" id="PS50011"/>
    </source>
</evidence>
<dbReference type="InterPro" id="IPR008271">
    <property type="entry name" value="Ser/Thr_kinase_AS"/>
</dbReference>
<feature type="compositionally biased region" description="Basic and acidic residues" evidence="3">
    <location>
        <begin position="570"/>
        <end position="579"/>
    </location>
</feature>
<dbReference type="GO" id="GO:0004672">
    <property type="term" value="F:protein kinase activity"/>
    <property type="evidence" value="ECO:0007669"/>
    <property type="project" value="InterPro"/>
</dbReference>
<dbReference type="InterPro" id="IPR000719">
    <property type="entry name" value="Prot_kinase_dom"/>
</dbReference>